<protein>
    <submittedName>
        <fullName evidence="1">Uncharacterized protein</fullName>
    </submittedName>
</protein>
<dbReference type="STRING" id="716541.ECL_01692"/>
<keyword evidence="2" id="KW-1185">Reference proteome</keyword>
<dbReference type="HOGENOM" id="CLU_2953182_0_0_6"/>
<dbReference type="Proteomes" id="UP000002363">
    <property type="component" value="Chromosome"/>
</dbReference>
<dbReference type="OrthoDB" id="6631677at2"/>
<gene>
    <name evidence="1" type="ordered locus">ECL_01692</name>
</gene>
<dbReference type="AlphaFoldDB" id="A0A0H3CHX7"/>
<dbReference type="PATRIC" id="fig|716541.4.peg.1903"/>
<reference evidence="1 2" key="1">
    <citation type="journal article" date="2010" name="J. Bacteriol.">
        <title>Complete genome sequence of Enterobacter cloacae subsp. cloacae type strain ATCC 13047.</title>
        <authorList>
            <person name="Ren Y."/>
            <person name="Ren Y."/>
            <person name="Zhou Z."/>
            <person name="Guo X."/>
            <person name="Li Y."/>
            <person name="Feng L."/>
            <person name="Wang L."/>
        </authorList>
    </citation>
    <scope>NUCLEOTIDE SEQUENCE [LARGE SCALE GENOMIC DNA]</scope>
    <source>
        <strain evidence="2">ATCC 13047 / DSM 30054 / NBRC 13535 / NCTC 10005 / WDCM 00083 / NCDC 279-56</strain>
    </source>
</reference>
<dbReference type="EnsemblBacteria" id="ADF61250">
    <property type="protein sequence ID" value="ADF61250"/>
    <property type="gene ID" value="ECL_01692"/>
</dbReference>
<dbReference type="EMBL" id="CP001918">
    <property type="protein sequence ID" value="ADF61250.1"/>
    <property type="molecule type" value="Genomic_DNA"/>
</dbReference>
<organism evidence="1 2">
    <name type="scientific">Enterobacter cloacae subsp. cloacae (strain ATCC 13047 / DSM 30054 / NBRC 13535 / NCTC 10005 / WDCM 00083 / NCDC 279-56)</name>
    <dbReference type="NCBI Taxonomy" id="716541"/>
    <lineage>
        <taxon>Bacteria</taxon>
        <taxon>Pseudomonadati</taxon>
        <taxon>Pseudomonadota</taxon>
        <taxon>Gammaproteobacteria</taxon>
        <taxon>Enterobacterales</taxon>
        <taxon>Enterobacteriaceae</taxon>
        <taxon>Enterobacter</taxon>
        <taxon>Enterobacter cloacae complex</taxon>
    </lineage>
</organism>
<dbReference type="RefSeq" id="WP_013096325.1">
    <property type="nucleotide sequence ID" value="NC_014121.1"/>
</dbReference>
<sequence length="59" mass="6552">MDKSDLPADYEIRVLVTVKNGQVTERRLRSDEIVATPEGFIQAVRQAADAYGLTATDKE</sequence>
<evidence type="ECO:0000313" key="2">
    <source>
        <dbReference type="Proteomes" id="UP000002363"/>
    </source>
</evidence>
<proteinExistence type="predicted"/>
<accession>A0A0H3CHX7</accession>
<evidence type="ECO:0000313" key="1">
    <source>
        <dbReference type="EMBL" id="ADF61250.1"/>
    </source>
</evidence>
<name>A0A0H3CHX7_ENTCC</name>
<dbReference type="KEGG" id="enc:ECL_01692"/>